<dbReference type="InterPro" id="IPR001817">
    <property type="entry name" value="Vasoprsn_rcpt"/>
</dbReference>
<dbReference type="Pfam" id="PF00001">
    <property type="entry name" value="7tm_1"/>
    <property type="match status" value="1"/>
</dbReference>
<dbReference type="GO" id="GO:0008188">
    <property type="term" value="F:neuropeptide receptor activity"/>
    <property type="evidence" value="ECO:0007669"/>
    <property type="project" value="InterPro"/>
</dbReference>
<evidence type="ECO:0000256" key="10">
    <source>
        <dbReference type="RuleBase" id="RU046427"/>
    </source>
</evidence>
<dbReference type="PRINTS" id="PR00237">
    <property type="entry name" value="GPCRRHODOPSN"/>
</dbReference>
<proteinExistence type="inferred from homology"/>
<evidence type="ECO:0000256" key="5">
    <source>
        <dbReference type="ARBA" id="ARBA00023040"/>
    </source>
</evidence>
<accession>A0A8W8KPA7</accession>
<dbReference type="Gene3D" id="1.20.1070.10">
    <property type="entry name" value="Rhodopsin 7-helix transmembrane proteins"/>
    <property type="match status" value="1"/>
</dbReference>
<keyword evidence="5 10" id="KW-0297">G-protein coupled receptor</keyword>
<dbReference type="EnsemblMetazoa" id="G24728.2">
    <property type="protein sequence ID" value="G24728.2:cds"/>
    <property type="gene ID" value="G24728"/>
</dbReference>
<organism evidence="12 13">
    <name type="scientific">Magallana gigas</name>
    <name type="common">Pacific oyster</name>
    <name type="synonym">Crassostrea gigas</name>
    <dbReference type="NCBI Taxonomy" id="29159"/>
    <lineage>
        <taxon>Eukaryota</taxon>
        <taxon>Metazoa</taxon>
        <taxon>Spiralia</taxon>
        <taxon>Lophotrochozoa</taxon>
        <taxon>Mollusca</taxon>
        <taxon>Bivalvia</taxon>
        <taxon>Autobranchia</taxon>
        <taxon>Pteriomorphia</taxon>
        <taxon>Ostreida</taxon>
        <taxon>Ostreoidea</taxon>
        <taxon>Ostreidae</taxon>
        <taxon>Magallana</taxon>
    </lineage>
</organism>
<dbReference type="PANTHER" id="PTHR24244">
    <property type="entry name" value="NEUROPEPTIDE S RECEPTOR"/>
    <property type="match status" value="1"/>
</dbReference>
<keyword evidence="6 10" id="KW-0472">Membrane</keyword>
<dbReference type="EnsemblMetazoa" id="G24728.1">
    <property type="protein sequence ID" value="G24728.1:cds"/>
    <property type="gene ID" value="G24728"/>
</dbReference>
<dbReference type="Proteomes" id="UP000005408">
    <property type="component" value="Unassembled WGS sequence"/>
</dbReference>
<sequence length="374" mass="43061">MEFDNFTVSPFATLGNHTRKNITSDDIYFHKTEQLIFLCLLFLFIVVCNMTVLILIFLTRKRRSRMNIFIANLAIADLMVGFFSVLLDIIDKQIEEWQGGVVMCKVTRFIQGIAIYGSNYALVALSIDRLDSIARPLKSMSKGKRMKILIILQWTFAVLFSFPMFRFEVVHKIIGESEKAYCMINYPPWAWKLYFTLVATAVFIIPAILIAICYIIIVVIIWKRSSSSFGKQYSDVIKEKSTEKSKKHKKEVQFEEETVSSQPLTRPTTHKVLHTTGGIIPKAKIKTIKMTFVIILAFILCWLPYFVYDFIDLYQLNGTLHTEMKAVTIFIQSLAPLNSAANPVIFLIFNYKSYMKICRNGMRNQAPITSVYHA</sequence>
<evidence type="ECO:0000259" key="11">
    <source>
        <dbReference type="PROSITE" id="PS50262"/>
    </source>
</evidence>
<keyword evidence="9 10" id="KW-0807">Transducer</keyword>
<dbReference type="InterPro" id="IPR000276">
    <property type="entry name" value="GPCR_Rhodpsn"/>
</dbReference>
<keyword evidence="8 10" id="KW-0325">Glycoprotein</keyword>
<dbReference type="SMR" id="A0A8W8KPA7"/>
<comment type="similarity">
    <text evidence="10">Belongs to the G-protein coupled receptor 1 family. Vasopressin/oxytocin receptor subfamily.</text>
</comment>
<keyword evidence="3 10" id="KW-0812">Transmembrane</keyword>
<dbReference type="PANTHER" id="PTHR24244:SF1">
    <property type="entry name" value="G-PROTEIN COUPLED RECEPTORS FAMILY 1 PROFILE DOMAIN-CONTAINING PROTEIN"/>
    <property type="match status" value="1"/>
</dbReference>
<dbReference type="EnsemblMetazoa" id="G24728.3">
    <property type="protein sequence ID" value="G24728.3:cds"/>
    <property type="gene ID" value="G24728"/>
</dbReference>
<feature type="transmembrane region" description="Helical" evidence="10">
    <location>
        <begin position="148"/>
        <end position="165"/>
    </location>
</feature>
<evidence type="ECO:0000313" key="12">
    <source>
        <dbReference type="EnsemblMetazoa" id="G24728.4:cds"/>
    </source>
</evidence>
<dbReference type="InterPro" id="IPR017452">
    <property type="entry name" value="GPCR_Rhodpsn_7TM"/>
</dbReference>
<dbReference type="OMA" id="NRLCPPF"/>
<keyword evidence="7 10" id="KW-0675">Receptor</keyword>
<feature type="transmembrane region" description="Helical" evidence="10">
    <location>
        <begin position="193"/>
        <end position="222"/>
    </location>
</feature>
<dbReference type="SUPFAM" id="SSF81321">
    <property type="entry name" value="Family A G protein-coupled receptor-like"/>
    <property type="match status" value="1"/>
</dbReference>
<dbReference type="SMART" id="SM01381">
    <property type="entry name" value="7TM_GPCR_Srsx"/>
    <property type="match status" value="1"/>
</dbReference>
<evidence type="ECO:0000313" key="13">
    <source>
        <dbReference type="Proteomes" id="UP000005408"/>
    </source>
</evidence>
<dbReference type="GO" id="GO:0005000">
    <property type="term" value="F:vasopressin receptor activity"/>
    <property type="evidence" value="ECO:0007669"/>
    <property type="project" value="InterPro"/>
</dbReference>
<name>A0A8W8KPA7_MAGGI</name>
<comment type="subcellular location">
    <subcellularLocation>
        <location evidence="1 10">Cell membrane</location>
        <topology evidence="1 10">Multi-pass membrane protein</topology>
    </subcellularLocation>
</comment>
<feature type="transmembrane region" description="Helical" evidence="10">
    <location>
        <begin position="70"/>
        <end position="89"/>
    </location>
</feature>
<dbReference type="InterPro" id="IPR027294">
    <property type="entry name" value="NPS_rcpt"/>
</dbReference>
<dbReference type="PRINTS" id="PR00896">
    <property type="entry name" value="VASOPRESSINR"/>
</dbReference>
<keyword evidence="4 10" id="KW-1133">Transmembrane helix</keyword>
<feature type="domain" description="G-protein coupled receptors family 1 profile" evidence="11">
    <location>
        <begin position="48"/>
        <end position="346"/>
    </location>
</feature>
<evidence type="ECO:0000256" key="6">
    <source>
        <dbReference type="ARBA" id="ARBA00023136"/>
    </source>
</evidence>
<evidence type="ECO:0000256" key="3">
    <source>
        <dbReference type="ARBA" id="ARBA00022692"/>
    </source>
</evidence>
<feature type="transmembrane region" description="Helical" evidence="10">
    <location>
        <begin position="109"/>
        <end position="127"/>
    </location>
</feature>
<evidence type="ECO:0000256" key="7">
    <source>
        <dbReference type="ARBA" id="ARBA00023170"/>
    </source>
</evidence>
<feature type="transmembrane region" description="Helical" evidence="10">
    <location>
        <begin position="290"/>
        <end position="307"/>
    </location>
</feature>
<dbReference type="OrthoDB" id="5987909at2759"/>
<feature type="transmembrane region" description="Helical" evidence="10">
    <location>
        <begin position="35"/>
        <end position="58"/>
    </location>
</feature>
<feature type="transmembrane region" description="Helical" evidence="10">
    <location>
        <begin position="327"/>
        <end position="349"/>
    </location>
</feature>
<keyword evidence="13" id="KW-1185">Reference proteome</keyword>
<dbReference type="EnsemblMetazoa" id="G24728.4">
    <property type="protein sequence ID" value="G24728.4:cds"/>
    <property type="gene ID" value="G24728"/>
</dbReference>
<reference evidence="12" key="1">
    <citation type="submission" date="2022-08" db="UniProtKB">
        <authorList>
            <consortium name="EnsemblMetazoa"/>
        </authorList>
    </citation>
    <scope>IDENTIFICATION</scope>
    <source>
        <strain evidence="12">05x7-T-G4-1.051#20</strain>
    </source>
</reference>
<dbReference type="PROSITE" id="PS50262">
    <property type="entry name" value="G_PROTEIN_RECEP_F1_2"/>
    <property type="match status" value="1"/>
</dbReference>
<evidence type="ECO:0000256" key="8">
    <source>
        <dbReference type="ARBA" id="ARBA00023180"/>
    </source>
</evidence>
<dbReference type="GO" id="GO:0005886">
    <property type="term" value="C:plasma membrane"/>
    <property type="evidence" value="ECO:0007669"/>
    <property type="project" value="UniProtKB-SubCell"/>
</dbReference>
<evidence type="ECO:0000256" key="4">
    <source>
        <dbReference type="ARBA" id="ARBA00022989"/>
    </source>
</evidence>
<keyword evidence="2" id="KW-1003">Cell membrane</keyword>
<evidence type="ECO:0000256" key="9">
    <source>
        <dbReference type="ARBA" id="ARBA00023224"/>
    </source>
</evidence>
<dbReference type="AlphaFoldDB" id="A0A8W8KPA7"/>
<evidence type="ECO:0000256" key="1">
    <source>
        <dbReference type="ARBA" id="ARBA00004651"/>
    </source>
</evidence>
<protein>
    <recommendedName>
        <fullName evidence="11">G-protein coupled receptors family 1 profile domain-containing protein</fullName>
    </recommendedName>
</protein>
<evidence type="ECO:0000256" key="2">
    <source>
        <dbReference type="ARBA" id="ARBA00022475"/>
    </source>
</evidence>